<evidence type="ECO:0000256" key="1">
    <source>
        <dbReference type="SAM" id="MobiDB-lite"/>
    </source>
</evidence>
<dbReference type="AlphaFoldDB" id="A0A0K0EHK7"/>
<feature type="transmembrane region" description="Helical" evidence="2">
    <location>
        <begin position="33"/>
        <end position="52"/>
    </location>
</feature>
<dbReference type="Proteomes" id="UP000035681">
    <property type="component" value="Unplaced"/>
</dbReference>
<dbReference type="WBParaSite" id="SSTP_0000896300.1">
    <property type="protein sequence ID" value="SSTP_0000896300.1"/>
    <property type="gene ID" value="SSTP_0000896300"/>
</dbReference>
<proteinExistence type="predicted"/>
<feature type="region of interest" description="Disordered" evidence="1">
    <location>
        <begin position="82"/>
        <end position="108"/>
    </location>
</feature>
<evidence type="ECO:0000313" key="4">
    <source>
        <dbReference type="WBParaSite" id="SSTP_0000896300.1"/>
    </source>
</evidence>
<keyword evidence="2" id="KW-0812">Transmembrane</keyword>
<name>A0A0K0EHK7_STRER</name>
<accession>A0A0K0EHK7</accession>
<keyword evidence="2" id="KW-0472">Membrane</keyword>
<sequence>MILWEWRRLYRQGIRKFFSNTNSTYKSAGRKKLLVGFILFVVGWKIGGLVLYDKISNRLDDESGEERYFEIREPKNQFNIFKSKEDSDSTANNNEEVDPKTFKLDTDD</sequence>
<dbReference type="WBParaSite" id="TCONS_00002626.p1">
    <property type="protein sequence ID" value="TCONS_00002626.p1"/>
    <property type="gene ID" value="XLOC_002459"/>
</dbReference>
<reference evidence="4" key="1">
    <citation type="submission" date="2015-08" db="UniProtKB">
        <authorList>
            <consortium name="WormBaseParasite"/>
        </authorList>
    </citation>
    <scope>IDENTIFICATION</scope>
</reference>
<organism evidence="4">
    <name type="scientific">Strongyloides stercoralis</name>
    <name type="common">Threadworm</name>
    <dbReference type="NCBI Taxonomy" id="6248"/>
    <lineage>
        <taxon>Eukaryota</taxon>
        <taxon>Metazoa</taxon>
        <taxon>Ecdysozoa</taxon>
        <taxon>Nematoda</taxon>
        <taxon>Chromadorea</taxon>
        <taxon>Rhabditida</taxon>
        <taxon>Tylenchina</taxon>
        <taxon>Panagrolaimomorpha</taxon>
        <taxon>Strongyloidoidea</taxon>
        <taxon>Strongyloididae</taxon>
        <taxon>Strongyloides</taxon>
    </lineage>
</organism>
<protein>
    <submittedName>
        <fullName evidence="4">DUF3989 domain-containing protein</fullName>
    </submittedName>
</protein>
<keyword evidence="2" id="KW-1133">Transmembrane helix</keyword>
<evidence type="ECO:0000256" key="2">
    <source>
        <dbReference type="SAM" id="Phobius"/>
    </source>
</evidence>
<evidence type="ECO:0000313" key="3">
    <source>
        <dbReference type="Proteomes" id="UP000035681"/>
    </source>
</evidence>
<keyword evidence="3" id="KW-1185">Reference proteome</keyword>
<feature type="compositionally biased region" description="Basic and acidic residues" evidence="1">
    <location>
        <begin position="97"/>
        <end position="108"/>
    </location>
</feature>